<evidence type="ECO:0000256" key="2">
    <source>
        <dbReference type="SAM" id="MobiDB-lite"/>
    </source>
</evidence>
<evidence type="ECO:0000256" key="3">
    <source>
        <dbReference type="SAM" id="Phobius"/>
    </source>
</evidence>
<dbReference type="Proteomes" id="UP001164286">
    <property type="component" value="Unassembled WGS sequence"/>
</dbReference>
<dbReference type="GO" id="GO:0009247">
    <property type="term" value="P:glycolipid biosynthetic process"/>
    <property type="evidence" value="ECO:0007669"/>
    <property type="project" value="TreeGrafter"/>
</dbReference>
<keyword evidence="3" id="KW-0472">Membrane</keyword>
<feature type="domain" description="Saccharopine dehydrogenase NADP binding" evidence="4">
    <location>
        <begin position="10"/>
        <end position="108"/>
    </location>
</feature>
<dbReference type="GO" id="GO:0005886">
    <property type="term" value="C:plasma membrane"/>
    <property type="evidence" value="ECO:0007669"/>
    <property type="project" value="TreeGrafter"/>
</dbReference>
<dbReference type="RefSeq" id="XP_052943575.1">
    <property type="nucleotide sequence ID" value="XM_053087587.1"/>
</dbReference>
<accession>A0AA38H4U5</accession>
<proteinExistence type="inferred from homology"/>
<dbReference type="GO" id="GO:0005739">
    <property type="term" value="C:mitochondrion"/>
    <property type="evidence" value="ECO:0007669"/>
    <property type="project" value="TreeGrafter"/>
</dbReference>
<sequence length="443" mass="48333">MRNPTLIVHGASSFTAKELLRYLDTHPDGGSFEFILAGRTKARLDKANEPLKRKREVIVVDLEDRESVKKLVAKGDVVINLAGPFRWYNAEALIRECAESGKHYIDLTGESTWLARDIIPKYNYLASKTGACIVPSCGVDSIPSDMALYSALSLLKTSHPDLSITKSTALFKAAGTVSGGTAASLYAEIEIPEEYKARQYQGEWCQTPTFRKASSIKPIVSLSHPLLPFPERIGAFFVMYPYNCTVVRRSWYLSQLPDNKRDPFADPSANSSSGEKEEPAHGDELVYEEGMEVGSSKLLAGVASFALFGFFALFKFSGLFRKLFKYVIPAQGTGSSDKTLQKGNLKVTSLSTTTDPNVAVLTTYTGKGDPGYIHTCHLLAESALSLVLPPPKGTTLPPLSKRGGCLTPSTAMGQVLIARLNNTDHTAIKSELLVGGQESRKRR</sequence>
<dbReference type="PANTHER" id="PTHR12286">
    <property type="entry name" value="SACCHAROPINE DEHYDROGENASE-LIKE OXIDOREDUCTASE"/>
    <property type="match status" value="1"/>
</dbReference>
<keyword evidence="3" id="KW-0812">Transmembrane</keyword>
<keyword evidence="3" id="KW-1133">Transmembrane helix</keyword>
<dbReference type="EMBL" id="JAKWFO010000008">
    <property type="protein sequence ID" value="KAI9633798.1"/>
    <property type="molecule type" value="Genomic_DNA"/>
</dbReference>
<dbReference type="InterPro" id="IPR036291">
    <property type="entry name" value="NAD(P)-bd_dom_sf"/>
</dbReference>
<reference evidence="5" key="1">
    <citation type="journal article" date="2022" name="G3 (Bethesda)">
        <title>High quality genome of the basidiomycete yeast Dioszegia hungarica PDD-24b-2 isolated from cloud water.</title>
        <authorList>
            <person name="Jarrige D."/>
            <person name="Haridas S."/>
            <person name="Bleykasten-Grosshans C."/>
            <person name="Joly M."/>
            <person name="Nadalig T."/>
            <person name="Sancelme M."/>
            <person name="Vuilleumier S."/>
            <person name="Grigoriev I.V."/>
            <person name="Amato P."/>
            <person name="Bringel F."/>
        </authorList>
    </citation>
    <scope>NUCLEOTIDE SEQUENCE</scope>
    <source>
        <strain evidence="5">PDD-24b-2</strain>
    </source>
</reference>
<protein>
    <submittedName>
        <fullName evidence="5">Saccharopine dehydrogenase-domain-containing protein</fullName>
    </submittedName>
</protein>
<evidence type="ECO:0000256" key="1">
    <source>
        <dbReference type="ARBA" id="ARBA00038048"/>
    </source>
</evidence>
<gene>
    <name evidence="5" type="ORF">MKK02DRAFT_28564</name>
</gene>
<comment type="caution">
    <text evidence="5">The sequence shown here is derived from an EMBL/GenBank/DDBJ whole genome shotgun (WGS) entry which is preliminary data.</text>
</comment>
<dbReference type="AlphaFoldDB" id="A0AA38H4U5"/>
<evidence type="ECO:0000259" key="4">
    <source>
        <dbReference type="Pfam" id="PF03435"/>
    </source>
</evidence>
<dbReference type="SUPFAM" id="SSF51735">
    <property type="entry name" value="NAD(P)-binding Rossmann-fold domains"/>
    <property type="match status" value="1"/>
</dbReference>
<feature type="transmembrane region" description="Helical" evidence="3">
    <location>
        <begin position="298"/>
        <end position="316"/>
    </location>
</feature>
<dbReference type="InterPro" id="IPR005097">
    <property type="entry name" value="Sacchrp_dh_NADP-bd"/>
</dbReference>
<dbReference type="Gene3D" id="3.40.50.720">
    <property type="entry name" value="NAD(P)-binding Rossmann-like Domain"/>
    <property type="match status" value="1"/>
</dbReference>
<dbReference type="GeneID" id="77726792"/>
<comment type="similarity">
    <text evidence="1">Belongs to the saccharopine dehydrogenase family.</text>
</comment>
<feature type="region of interest" description="Disordered" evidence="2">
    <location>
        <begin position="262"/>
        <end position="281"/>
    </location>
</feature>
<evidence type="ECO:0000313" key="6">
    <source>
        <dbReference type="Proteomes" id="UP001164286"/>
    </source>
</evidence>
<dbReference type="GO" id="GO:0005811">
    <property type="term" value="C:lipid droplet"/>
    <property type="evidence" value="ECO:0007669"/>
    <property type="project" value="TreeGrafter"/>
</dbReference>
<organism evidence="5 6">
    <name type="scientific">Dioszegia hungarica</name>
    <dbReference type="NCBI Taxonomy" id="4972"/>
    <lineage>
        <taxon>Eukaryota</taxon>
        <taxon>Fungi</taxon>
        <taxon>Dikarya</taxon>
        <taxon>Basidiomycota</taxon>
        <taxon>Agaricomycotina</taxon>
        <taxon>Tremellomycetes</taxon>
        <taxon>Tremellales</taxon>
        <taxon>Bulleribasidiaceae</taxon>
        <taxon>Dioszegia</taxon>
    </lineage>
</organism>
<keyword evidence="6" id="KW-1185">Reference proteome</keyword>
<dbReference type="Pfam" id="PF03435">
    <property type="entry name" value="Sacchrp_dh_NADP"/>
    <property type="match status" value="1"/>
</dbReference>
<name>A0AA38H4U5_9TREE</name>
<evidence type="ECO:0000313" key="5">
    <source>
        <dbReference type="EMBL" id="KAI9633798.1"/>
    </source>
</evidence>
<dbReference type="PANTHER" id="PTHR12286:SF5">
    <property type="entry name" value="SACCHAROPINE DEHYDROGENASE-LIKE OXIDOREDUCTASE"/>
    <property type="match status" value="1"/>
</dbReference>
<dbReference type="InterPro" id="IPR051276">
    <property type="entry name" value="Saccharopine_DH-like_oxidrdct"/>
</dbReference>